<evidence type="ECO:0000313" key="2">
    <source>
        <dbReference type="EMBL" id="MFC3388229.1"/>
    </source>
</evidence>
<name>A0ABV7N3Q4_9STAP</name>
<accession>A0ABV7N3Q4</accession>
<feature type="domain" description="DUF6440" evidence="1">
    <location>
        <begin position="12"/>
        <end position="61"/>
    </location>
</feature>
<sequence>MFGRNDDSEEARFVTEQMKTDGAIPCHVITDKETGVQYLYAWGGAGGGLTPLLDENGQITVKR</sequence>
<dbReference type="Pfam" id="PF20037">
    <property type="entry name" value="DUF6440"/>
    <property type="match status" value="1"/>
</dbReference>
<dbReference type="EMBL" id="JBHRVQ010000001">
    <property type="protein sequence ID" value="MFC3388229.1"/>
    <property type="molecule type" value="Genomic_DNA"/>
</dbReference>
<reference evidence="3" key="1">
    <citation type="journal article" date="2019" name="Int. J. Syst. Evol. Microbiol.">
        <title>The Global Catalogue of Microorganisms (GCM) 10K type strain sequencing project: providing services to taxonomists for standard genome sequencing and annotation.</title>
        <authorList>
            <consortium name="The Broad Institute Genomics Platform"/>
            <consortium name="The Broad Institute Genome Sequencing Center for Infectious Disease"/>
            <person name="Wu L."/>
            <person name="Ma J."/>
        </authorList>
    </citation>
    <scope>NUCLEOTIDE SEQUENCE [LARGE SCALE GENOMIC DNA]</scope>
    <source>
        <strain evidence="3">CCM 7756</strain>
    </source>
</reference>
<evidence type="ECO:0000313" key="3">
    <source>
        <dbReference type="Proteomes" id="UP001595637"/>
    </source>
</evidence>
<organism evidence="2 3">
    <name type="scientific">Salinicoccus sesuvii</name>
    <dbReference type="NCBI Taxonomy" id="868281"/>
    <lineage>
        <taxon>Bacteria</taxon>
        <taxon>Bacillati</taxon>
        <taxon>Bacillota</taxon>
        <taxon>Bacilli</taxon>
        <taxon>Bacillales</taxon>
        <taxon>Staphylococcaceae</taxon>
        <taxon>Salinicoccus</taxon>
    </lineage>
</organism>
<keyword evidence="3" id="KW-1185">Reference proteome</keyword>
<gene>
    <name evidence="2" type="ORF">ACFOEO_06575</name>
</gene>
<evidence type="ECO:0000259" key="1">
    <source>
        <dbReference type="Pfam" id="PF20037"/>
    </source>
</evidence>
<dbReference type="RefSeq" id="WP_380653379.1">
    <property type="nucleotide sequence ID" value="NZ_JBHRVQ010000001.1"/>
</dbReference>
<dbReference type="InterPro" id="IPR045515">
    <property type="entry name" value="DUF6440"/>
</dbReference>
<dbReference type="Proteomes" id="UP001595637">
    <property type="component" value="Unassembled WGS sequence"/>
</dbReference>
<proteinExistence type="predicted"/>
<protein>
    <submittedName>
        <fullName evidence="2">DUF6440 family protein</fullName>
    </submittedName>
</protein>
<comment type="caution">
    <text evidence="2">The sequence shown here is derived from an EMBL/GenBank/DDBJ whole genome shotgun (WGS) entry which is preliminary data.</text>
</comment>